<reference evidence="1 2" key="1">
    <citation type="submission" date="2022-12" db="EMBL/GenBank/DDBJ databases">
        <title>Chitinophagaceae gen. sp. nov., a new member of the family Chitinophagaceae, isolated from soil in a chemical factory.</title>
        <authorList>
            <person name="Ke Z."/>
        </authorList>
    </citation>
    <scope>NUCLEOTIDE SEQUENCE [LARGE SCALE GENOMIC DNA]</scope>
    <source>
        <strain evidence="1 2">LY-5</strain>
    </source>
</reference>
<proteinExistence type="predicted"/>
<evidence type="ECO:0008006" key="3">
    <source>
        <dbReference type="Google" id="ProtNLM"/>
    </source>
</evidence>
<dbReference type="RefSeq" id="WP_407032614.1">
    <property type="nucleotide sequence ID" value="NZ_JAQGEF010000026.1"/>
</dbReference>
<dbReference type="EMBL" id="JAQGEF010000026">
    <property type="protein sequence ID" value="MDA3616284.1"/>
    <property type="molecule type" value="Genomic_DNA"/>
</dbReference>
<evidence type="ECO:0000313" key="2">
    <source>
        <dbReference type="Proteomes" id="UP001210231"/>
    </source>
</evidence>
<organism evidence="1 2">
    <name type="scientific">Polluticaenibacter yanchengensis</name>
    <dbReference type="NCBI Taxonomy" id="3014562"/>
    <lineage>
        <taxon>Bacteria</taxon>
        <taxon>Pseudomonadati</taxon>
        <taxon>Bacteroidota</taxon>
        <taxon>Chitinophagia</taxon>
        <taxon>Chitinophagales</taxon>
        <taxon>Chitinophagaceae</taxon>
        <taxon>Polluticaenibacter</taxon>
    </lineage>
</organism>
<accession>A0ABT4UN75</accession>
<keyword evidence="2" id="KW-1185">Reference proteome</keyword>
<dbReference type="Proteomes" id="UP001210231">
    <property type="component" value="Unassembled WGS sequence"/>
</dbReference>
<protein>
    <recommendedName>
        <fullName evidence="3">DUF1877 family protein</fullName>
    </recommendedName>
</protein>
<name>A0ABT4UN75_9BACT</name>
<comment type="caution">
    <text evidence="1">The sequence shown here is derived from an EMBL/GenBank/DDBJ whole genome shotgun (WGS) entry which is preliminary data.</text>
</comment>
<evidence type="ECO:0000313" key="1">
    <source>
        <dbReference type="EMBL" id="MDA3616284.1"/>
    </source>
</evidence>
<gene>
    <name evidence="1" type="ORF">O3P16_15820</name>
</gene>
<sequence length="160" mass="18486">MGIYVNGYLKDPEAIKGETKTVGFYDVDYEKIISKKILENDISFPGSDLYLIAELQSVYSLIEYGIYKELYLWYFFIPNYMTGQGIINFENKEIITMFDPKLLLGFTKRIVEVGNELKSTMNDFVQEEIENRNELGFFGRLFDLLLLAEKKDAIIGITIG</sequence>